<evidence type="ECO:0000256" key="2">
    <source>
        <dbReference type="SAM" id="SignalP"/>
    </source>
</evidence>
<feature type="region of interest" description="Disordered" evidence="1">
    <location>
        <begin position="386"/>
        <end position="417"/>
    </location>
</feature>
<gene>
    <name evidence="3" type="ORF">HF086_005243</name>
</gene>
<evidence type="ECO:0000313" key="4">
    <source>
        <dbReference type="Proteomes" id="UP000814243"/>
    </source>
</evidence>
<feature type="region of interest" description="Disordered" evidence="1">
    <location>
        <begin position="561"/>
        <end position="587"/>
    </location>
</feature>
<keyword evidence="2" id="KW-0732">Signal</keyword>
<feature type="chain" id="PRO_5036950603" evidence="2">
    <location>
        <begin position="17"/>
        <end position="656"/>
    </location>
</feature>
<organism evidence="3 4">
    <name type="scientific">Spodoptera exigua</name>
    <name type="common">Beet armyworm</name>
    <name type="synonym">Noctua fulgens</name>
    <dbReference type="NCBI Taxonomy" id="7107"/>
    <lineage>
        <taxon>Eukaryota</taxon>
        <taxon>Metazoa</taxon>
        <taxon>Ecdysozoa</taxon>
        <taxon>Arthropoda</taxon>
        <taxon>Hexapoda</taxon>
        <taxon>Insecta</taxon>
        <taxon>Pterygota</taxon>
        <taxon>Neoptera</taxon>
        <taxon>Endopterygota</taxon>
        <taxon>Lepidoptera</taxon>
        <taxon>Glossata</taxon>
        <taxon>Ditrysia</taxon>
        <taxon>Noctuoidea</taxon>
        <taxon>Noctuidae</taxon>
        <taxon>Amphipyrinae</taxon>
        <taxon>Spodoptera</taxon>
    </lineage>
</organism>
<protein>
    <submittedName>
        <fullName evidence="3">Uncharacterized protein</fullName>
    </submittedName>
</protein>
<feature type="compositionally biased region" description="Basic residues" evidence="1">
    <location>
        <begin position="449"/>
        <end position="487"/>
    </location>
</feature>
<dbReference type="Proteomes" id="UP000814243">
    <property type="component" value="Unassembled WGS sequence"/>
</dbReference>
<reference evidence="3" key="1">
    <citation type="journal article" date="2021" name="G3 (Bethesda)">
        <title>Genome and transcriptome analysis of the beet armyworm Spodoptera exigua reveals targets for pest control. .</title>
        <authorList>
            <person name="Simon S."/>
            <person name="Breeschoten T."/>
            <person name="Jansen H.J."/>
            <person name="Dirks R.P."/>
            <person name="Schranz M.E."/>
            <person name="Ros V.I.D."/>
        </authorList>
    </citation>
    <scope>NUCLEOTIDE SEQUENCE</scope>
    <source>
        <strain evidence="3">TB_SE_WUR_2020</strain>
    </source>
</reference>
<dbReference type="EMBL" id="JACEFF010000019">
    <property type="protein sequence ID" value="KAH9645594.1"/>
    <property type="molecule type" value="Genomic_DNA"/>
</dbReference>
<accession>A0A922MZ62</accession>
<feature type="compositionally biased region" description="Polar residues" evidence="1">
    <location>
        <begin position="567"/>
        <end position="587"/>
    </location>
</feature>
<proteinExistence type="predicted"/>
<name>A0A922MZ62_SPOEX</name>
<evidence type="ECO:0000256" key="1">
    <source>
        <dbReference type="SAM" id="MobiDB-lite"/>
    </source>
</evidence>
<feature type="compositionally biased region" description="Basic and acidic residues" evidence="1">
    <location>
        <begin position="393"/>
        <end position="407"/>
    </location>
</feature>
<evidence type="ECO:0000313" key="3">
    <source>
        <dbReference type="EMBL" id="KAH9645594.1"/>
    </source>
</evidence>
<feature type="region of interest" description="Disordered" evidence="1">
    <location>
        <begin position="444"/>
        <end position="489"/>
    </location>
</feature>
<comment type="caution">
    <text evidence="3">The sequence shown here is derived from an EMBL/GenBank/DDBJ whole genome shotgun (WGS) entry which is preliminary data.</text>
</comment>
<dbReference type="AlphaFoldDB" id="A0A922MZ62"/>
<feature type="signal peptide" evidence="2">
    <location>
        <begin position="1"/>
        <end position="16"/>
    </location>
</feature>
<feature type="compositionally biased region" description="Basic residues" evidence="1">
    <location>
        <begin position="408"/>
        <end position="417"/>
    </location>
</feature>
<sequence>MLVLFLSFAVLRISVSLTTETNLTLKDQLQRSLSHVNDMLADIEGKIESERKFLTRFDYDVNFKDEPRFMEYPTTDIWWEDFRLPLPGTTKQQAETTLSESDIPITVPVYTSSTPSVLITTEDMALDMTHPPNWPFPNNSAGSESLLQQDLKNYMAINHLGYGSAFIVKFSELIGSKDIISAAALTKAFTSEADKLIAQGTFSRMGPDIVKEMKKLLNVLITSDIENTMDVARLSHFIFKNKDQTLEAPVKQIVDYYDKMFKKEEGEELFATLEALERYPEGGKSPEEICERIFKAYFAPFTRLDGTSEQKTLIRLIFQAITKFYITWRALYMDSDKNIRGSGTVEHMVSNTNDSTVRRSMNYKKIVQHLLHKHPRVLKKLNKRHKVRRLRDHHRDSRDYHDNEESRLKKHGYSSHRFRQRAISYSSYETDPDSTDSVFYNEHHINHVSSHRKKVLQQIKRRNRMKRRKNRRERRKQRRYQKQKQRQRLYMSTRSTITVATTTSTSSAAATPAIRAIAPAARKPIPGLSPDYLKQLAISYFRKKQATQNFRRLNIPSSDEEIYNMSEDPSNSTTRKNSIKSIRGGTSYSDEEDYLRNNLNDAMRHGNRTVVMFRALNNEDSMVERIRDSSKETDNEWVLKNNIYKVFEKKNHVFRK</sequence>